<evidence type="ECO:0000313" key="2">
    <source>
        <dbReference type="EMBL" id="KKM81995.1"/>
    </source>
</evidence>
<evidence type="ECO:0000256" key="1">
    <source>
        <dbReference type="SAM" id="Coils"/>
    </source>
</evidence>
<dbReference type="EMBL" id="LAZR01007930">
    <property type="protein sequence ID" value="KKM81995.1"/>
    <property type="molecule type" value="Genomic_DNA"/>
</dbReference>
<organism evidence="2">
    <name type="scientific">marine sediment metagenome</name>
    <dbReference type="NCBI Taxonomy" id="412755"/>
    <lineage>
        <taxon>unclassified sequences</taxon>
        <taxon>metagenomes</taxon>
        <taxon>ecological metagenomes</taxon>
    </lineage>
</organism>
<comment type="caution">
    <text evidence="2">The sequence shown here is derived from an EMBL/GenBank/DDBJ whole genome shotgun (WGS) entry which is preliminary data.</text>
</comment>
<keyword evidence="1" id="KW-0175">Coiled coil</keyword>
<protein>
    <submittedName>
        <fullName evidence="2">Uncharacterized protein</fullName>
    </submittedName>
</protein>
<accession>A0A0F9MZH1</accession>
<feature type="coiled-coil region" evidence="1">
    <location>
        <begin position="102"/>
        <end position="129"/>
    </location>
</feature>
<dbReference type="AlphaFoldDB" id="A0A0F9MZH1"/>
<reference evidence="2" key="1">
    <citation type="journal article" date="2015" name="Nature">
        <title>Complex archaea that bridge the gap between prokaryotes and eukaryotes.</title>
        <authorList>
            <person name="Spang A."/>
            <person name="Saw J.H."/>
            <person name="Jorgensen S.L."/>
            <person name="Zaremba-Niedzwiedzka K."/>
            <person name="Martijn J."/>
            <person name="Lind A.E."/>
            <person name="van Eijk R."/>
            <person name="Schleper C."/>
            <person name="Guy L."/>
            <person name="Ettema T.J."/>
        </authorList>
    </citation>
    <scope>NUCLEOTIDE SEQUENCE</scope>
</reference>
<proteinExistence type="predicted"/>
<gene>
    <name evidence="2" type="ORF">LCGC14_1324040</name>
</gene>
<sequence>MDDITTGIKCHEEEISREEFDAHLLFIDKLEAAFQRYAAEVGIKNANQYSYDGCDSTSVEFEWWETWSYSGNETHCERMPIAFLFDYKAWKIQHEVEREVRAKAEAEHKERQETKLEQAERAMLKKLQERYGV</sequence>
<name>A0A0F9MZH1_9ZZZZ</name>